<dbReference type="GO" id="GO:0005524">
    <property type="term" value="F:ATP binding"/>
    <property type="evidence" value="ECO:0007669"/>
    <property type="project" value="UniProtKB-UniRule"/>
</dbReference>
<keyword evidence="1" id="KW-0067">ATP-binding</keyword>
<evidence type="ECO:0000256" key="1">
    <source>
        <dbReference type="PROSITE-ProRule" id="PRU00409"/>
    </source>
</evidence>
<evidence type="ECO:0000259" key="2">
    <source>
        <dbReference type="PROSITE" id="PS50975"/>
    </source>
</evidence>
<proteinExistence type="predicted"/>
<keyword evidence="4" id="KW-1185">Reference proteome</keyword>
<sequence>MNILIVSFEDERWGVIRLVKPLTEAGFAVAALCPAGDALTQTRYLCRRYALDSVKNSRRIELALAEALRDWKPAFVIPGDERAVVFLHVLVRRAKTGERLALDAHSLATLMNSLGDFDHYDTLLMKSETVALARQCGMRTPEGGSAVSAEDAVRLAERIGCPVYLKQSFSWAGRGVIRCHTPAEVASAFASLQPRHQNPLYTAARRLLRRDWYPVSTRVDVQQSVDGFPAFYAALAWKGKMLAGFAGFVERASSANGPSCVVRLGAHEEMASASCALIAAAGATGFIGFDFMIEHATGKAFLLECNLRPVQATHLGSRIGVNLCEALADAIRGVPTPHPPPKREETVALFPQEWRRDPVGLADFRGFVDAPLDDPALLARMTGGKPLSATFGAEGADQFNARD</sequence>
<dbReference type="Gene3D" id="3.30.470.20">
    <property type="entry name" value="ATP-grasp fold, B domain"/>
    <property type="match status" value="1"/>
</dbReference>
<organism evidence="3 4">
    <name type="scientific">Methylocystis bryophila</name>
    <dbReference type="NCBI Taxonomy" id="655015"/>
    <lineage>
        <taxon>Bacteria</taxon>
        <taxon>Pseudomonadati</taxon>
        <taxon>Pseudomonadota</taxon>
        <taxon>Alphaproteobacteria</taxon>
        <taxon>Hyphomicrobiales</taxon>
        <taxon>Methylocystaceae</taxon>
        <taxon>Methylocystis</taxon>
    </lineage>
</organism>
<dbReference type="RefSeq" id="WP_085770890.1">
    <property type="nucleotide sequence ID" value="NZ_CBEHVB010000003.1"/>
</dbReference>
<dbReference type="InterPro" id="IPR011761">
    <property type="entry name" value="ATP-grasp"/>
</dbReference>
<dbReference type="AlphaFoldDB" id="A0A1W6MT80"/>
<dbReference type="InterPro" id="IPR005479">
    <property type="entry name" value="CPAse_ATP-bd"/>
</dbReference>
<dbReference type="STRING" id="655015.B1812_06670"/>
<evidence type="ECO:0000313" key="4">
    <source>
        <dbReference type="Proteomes" id="UP000193978"/>
    </source>
</evidence>
<dbReference type="Gene3D" id="3.30.1490.20">
    <property type="entry name" value="ATP-grasp fold, A domain"/>
    <property type="match status" value="1"/>
</dbReference>
<accession>A0A1W6MT80</accession>
<reference evidence="3 4" key="1">
    <citation type="submission" date="2017-02" db="EMBL/GenBank/DDBJ databases">
        <authorList>
            <person name="Peterson S.W."/>
        </authorList>
    </citation>
    <scope>NUCLEOTIDE SEQUENCE [LARGE SCALE GENOMIC DNA]</scope>
    <source>
        <strain evidence="3 4">S285</strain>
    </source>
</reference>
<gene>
    <name evidence="3" type="ORF">B1812_06670</name>
</gene>
<dbReference type="InterPro" id="IPR013815">
    <property type="entry name" value="ATP_grasp_subdomain_1"/>
</dbReference>
<keyword evidence="1" id="KW-0547">Nucleotide-binding</keyword>
<evidence type="ECO:0000313" key="3">
    <source>
        <dbReference type="EMBL" id="ARN80810.1"/>
    </source>
</evidence>
<dbReference type="EMBL" id="CP019948">
    <property type="protein sequence ID" value="ARN80810.1"/>
    <property type="molecule type" value="Genomic_DNA"/>
</dbReference>
<protein>
    <recommendedName>
        <fullName evidence="2">ATP-grasp domain-containing protein</fullName>
    </recommendedName>
</protein>
<dbReference type="Proteomes" id="UP000193978">
    <property type="component" value="Chromosome"/>
</dbReference>
<dbReference type="Pfam" id="PF02786">
    <property type="entry name" value="CPSase_L_D2"/>
    <property type="match status" value="1"/>
</dbReference>
<dbReference type="PROSITE" id="PS50975">
    <property type="entry name" value="ATP_GRASP"/>
    <property type="match status" value="1"/>
</dbReference>
<dbReference type="KEGG" id="mbry:B1812_06670"/>
<dbReference type="GO" id="GO:0046872">
    <property type="term" value="F:metal ion binding"/>
    <property type="evidence" value="ECO:0007669"/>
    <property type="project" value="InterPro"/>
</dbReference>
<name>A0A1W6MT80_9HYPH</name>
<dbReference type="OrthoDB" id="9149376at2"/>
<feature type="domain" description="ATP-grasp" evidence="2">
    <location>
        <begin position="130"/>
        <end position="332"/>
    </location>
</feature>
<dbReference type="SUPFAM" id="SSF56059">
    <property type="entry name" value="Glutathione synthetase ATP-binding domain-like"/>
    <property type="match status" value="1"/>
</dbReference>